<reference evidence="3" key="2">
    <citation type="submission" date="2025-08" db="UniProtKB">
        <authorList>
            <consortium name="Ensembl"/>
        </authorList>
    </citation>
    <scope>IDENTIFICATION</scope>
</reference>
<evidence type="ECO:0000313" key="4">
    <source>
        <dbReference type="Proteomes" id="UP000008225"/>
    </source>
</evidence>
<evidence type="ECO:0000256" key="1">
    <source>
        <dbReference type="SAM" id="MobiDB-lite"/>
    </source>
</evidence>
<name>A0A8I4A3F8_CALJA</name>
<reference evidence="3 4" key="1">
    <citation type="submission" date="2009-03" db="EMBL/GenBank/DDBJ databases">
        <authorList>
            <person name="Warren W."/>
            <person name="Ye L."/>
            <person name="Minx P."/>
            <person name="Worley K."/>
            <person name="Gibbs R."/>
            <person name="Wilson R.K."/>
        </authorList>
    </citation>
    <scope>NUCLEOTIDE SEQUENCE [LARGE SCALE GENOMIC DNA]</scope>
</reference>
<dbReference type="GeneTree" id="ENSGT01150000286943"/>
<dbReference type="AlphaFoldDB" id="A0A8I4A3F8"/>
<evidence type="ECO:0000313" key="3">
    <source>
        <dbReference type="Ensembl" id="ENSCJAP00000087325.1"/>
    </source>
</evidence>
<organism evidence="3 4">
    <name type="scientific">Callithrix jacchus</name>
    <name type="common">White-tufted-ear marmoset</name>
    <name type="synonym">Simia Jacchus</name>
    <dbReference type="NCBI Taxonomy" id="9483"/>
    <lineage>
        <taxon>Eukaryota</taxon>
        <taxon>Metazoa</taxon>
        <taxon>Chordata</taxon>
        <taxon>Craniata</taxon>
        <taxon>Vertebrata</taxon>
        <taxon>Euteleostomi</taxon>
        <taxon>Mammalia</taxon>
        <taxon>Eutheria</taxon>
        <taxon>Euarchontoglires</taxon>
        <taxon>Primates</taxon>
        <taxon>Haplorrhini</taxon>
        <taxon>Platyrrhini</taxon>
        <taxon>Cebidae</taxon>
        <taxon>Callitrichinae</taxon>
        <taxon>Callithrix</taxon>
        <taxon>Callithrix</taxon>
    </lineage>
</organism>
<keyword evidence="4" id="KW-1185">Reference proteome</keyword>
<dbReference type="Proteomes" id="UP000008225">
    <property type="component" value="Chromosome 5"/>
</dbReference>
<feature type="region of interest" description="Disordered" evidence="1">
    <location>
        <begin position="106"/>
        <end position="251"/>
    </location>
</feature>
<feature type="region of interest" description="Disordered" evidence="1">
    <location>
        <begin position="1"/>
        <end position="38"/>
    </location>
</feature>
<keyword evidence="2" id="KW-1133">Transmembrane helix</keyword>
<protein>
    <submittedName>
        <fullName evidence="3">Uncharacterized protein</fullName>
    </submittedName>
</protein>
<dbReference type="PRINTS" id="PR02045">
    <property type="entry name" value="F138DOMAIN"/>
</dbReference>
<keyword evidence="2" id="KW-0812">Transmembrane</keyword>
<dbReference type="PANTHER" id="PTHR12138:SF162">
    <property type="entry name" value="CHROMOSOME UNDETERMINED SCAFFOLD_275, WHOLE GENOME SHOTGUN SEQUENCE"/>
    <property type="match status" value="1"/>
</dbReference>
<accession>A0A8I4A3F8</accession>
<dbReference type="Ensembl" id="ENSCJAT00000127040.1">
    <property type="protein sequence ID" value="ENSCJAP00000087325.1"/>
    <property type="gene ID" value="ENSCJAG00000079461.1"/>
</dbReference>
<keyword evidence="2" id="KW-0472">Membrane</keyword>
<proteinExistence type="predicted"/>
<evidence type="ECO:0000256" key="2">
    <source>
        <dbReference type="SAM" id="Phobius"/>
    </source>
</evidence>
<feature type="compositionally biased region" description="Low complexity" evidence="1">
    <location>
        <begin position="187"/>
        <end position="200"/>
    </location>
</feature>
<feature type="compositionally biased region" description="Low complexity" evidence="1">
    <location>
        <begin position="121"/>
        <end position="132"/>
    </location>
</feature>
<sequence length="338" mass="36372">MNPRNPQTLRPPCTACTLLGPSSPSAPLHDPRPSPQTLKPRTRLFLLIQKRPHPGHLAAFPQAPPEGRNAHLLDGQLHFGRELQHGFQLLHELQLLLLHHSAPSPCDPRGAPLEPPAATQPQHRNPPAAAAPRRARLRQPLRHFRDRGLVGSRRTEPGGVPVTCRVSGRGRGPRAVSASLGWRGLFPRPGRAAPEGPEAGAGPGPQPDARRKASPAAARVPSLGGDVDPAGKWRRCHGHSQGGTASAQWRETPRAPGSAWRLFGATAASLAGETPFFFFFFFFFLRWGLALSPRLECSGAISAHCSLHLPGSSDSPASASRVAGITGMRHHTQLILYF</sequence>
<feature type="compositionally biased region" description="Basic residues" evidence="1">
    <location>
        <begin position="133"/>
        <end position="145"/>
    </location>
</feature>
<dbReference type="PANTHER" id="PTHR12138">
    <property type="entry name" value="PRIMATE-EXPANDED PROTEIN FAMILY"/>
    <property type="match status" value="1"/>
</dbReference>
<feature type="transmembrane region" description="Helical" evidence="2">
    <location>
        <begin position="260"/>
        <end position="285"/>
    </location>
</feature>
<reference evidence="3" key="3">
    <citation type="submission" date="2025-09" db="UniProtKB">
        <authorList>
            <consortium name="Ensembl"/>
        </authorList>
    </citation>
    <scope>IDENTIFICATION</scope>
</reference>